<protein>
    <submittedName>
        <fullName evidence="3">Uncharacterized protein</fullName>
    </submittedName>
</protein>
<accession>M4DGP7</accession>
<name>M4DGP7_BRACM</name>
<evidence type="ECO:0000313" key="3">
    <source>
        <dbReference type="EnsemblPlants" id="Bra015672.1-P"/>
    </source>
</evidence>
<reference evidence="3" key="3">
    <citation type="submission" date="2023-03" db="UniProtKB">
        <authorList>
            <consortium name="EnsemblPlants"/>
        </authorList>
    </citation>
    <scope>IDENTIFICATION</scope>
    <source>
        <strain evidence="3">cv. Chiifu-401-42</strain>
    </source>
</reference>
<dbReference type="EnsemblPlants" id="Bra015672.1">
    <property type="protein sequence ID" value="Bra015672.1-P"/>
    <property type="gene ID" value="Bra015672"/>
</dbReference>
<feature type="chain" id="PRO_5004050726" evidence="2">
    <location>
        <begin position="29"/>
        <end position="254"/>
    </location>
</feature>
<sequence length="254" mass="28619">MIKVEMLATIVTLWLLMTCGLLVSPTCAMPTKSLSSEFYQSSLAQNVKSTPQSDKPPPIRFGTLPKRPSGPPSVIRFAKPYYNFQNLMETEAVIEEGLLDVGILPCNIRSSVSVPARNHKKLSATIREETRTRPPVTYCVKFESFDTMSKLVKDNGDKYESHPFSAGHIEIKPSREQSYEKSKLCGSRNWPDNKFITSEYSVNLFRVVWRTAYVVGVLSLTNPFDTNPISGRTGLDLKIHLLCGDEGSHRHRHR</sequence>
<dbReference type="Proteomes" id="UP000011750">
    <property type="component" value="Chromosome A07"/>
</dbReference>
<keyword evidence="2" id="KW-0732">Signal</keyword>
<dbReference type="HOGENOM" id="CLU_1095608_0_0_1"/>
<reference evidence="3 4" key="2">
    <citation type="journal article" date="2018" name="Hortic Res">
        <title>Improved Brassica rapa reference genome by single-molecule sequencing and chromosome conformation capture technologies.</title>
        <authorList>
            <person name="Zhang L."/>
            <person name="Cai X."/>
            <person name="Wu J."/>
            <person name="Liu M."/>
            <person name="Grob S."/>
            <person name="Cheng F."/>
            <person name="Liang J."/>
            <person name="Cai C."/>
            <person name="Liu Z."/>
            <person name="Liu B."/>
            <person name="Wang F."/>
            <person name="Li S."/>
            <person name="Liu F."/>
            <person name="Li X."/>
            <person name="Cheng L."/>
            <person name="Yang W."/>
            <person name="Li M.H."/>
            <person name="Grossniklaus U."/>
            <person name="Zheng H."/>
            <person name="Wang X."/>
        </authorList>
    </citation>
    <scope>NUCLEOTIDE SEQUENCE [LARGE SCALE GENOMIC DNA]</scope>
    <source>
        <strain evidence="3 4">cv. Chiifu-401-42</strain>
    </source>
</reference>
<dbReference type="InParanoid" id="M4DGP7"/>
<feature type="region of interest" description="Disordered" evidence="1">
    <location>
        <begin position="45"/>
        <end position="67"/>
    </location>
</feature>
<evidence type="ECO:0000256" key="1">
    <source>
        <dbReference type="SAM" id="MobiDB-lite"/>
    </source>
</evidence>
<dbReference type="AlphaFoldDB" id="M4DGP7"/>
<reference evidence="3 4" key="1">
    <citation type="journal article" date="2011" name="Nat. Genet.">
        <title>The genome of the mesopolyploid crop species Brassica rapa.</title>
        <authorList>
            <consortium name="Brassica rapa Genome Sequencing Project Consortium"/>
            <person name="Wang X."/>
            <person name="Wang H."/>
            <person name="Wang J."/>
            <person name="Sun R."/>
            <person name="Wu J."/>
            <person name="Liu S."/>
            <person name="Bai Y."/>
            <person name="Mun J.H."/>
            <person name="Bancroft I."/>
            <person name="Cheng F."/>
            <person name="Huang S."/>
            <person name="Li X."/>
            <person name="Hua W."/>
            <person name="Wang J."/>
            <person name="Wang X."/>
            <person name="Freeling M."/>
            <person name="Pires J.C."/>
            <person name="Paterson A.H."/>
            <person name="Chalhoub B."/>
            <person name="Wang B."/>
            <person name="Hayward A."/>
            <person name="Sharpe A.G."/>
            <person name="Park B.S."/>
            <person name="Weisshaar B."/>
            <person name="Liu B."/>
            <person name="Li B."/>
            <person name="Liu B."/>
            <person name="Tong C."/>
            <person name="Song C."/>
            <person name="Duran C."/>
            <person name="Peng C."/>
            <person name="Geng C."/>
            <person name="Koh C."/>
            <person name="Lin C."/>
            <person name="Edwards D."/>
            <person name="Mu D."/>
            <person name="Shen D."/>
            <person name="Soumpourou E."/>
            <person name="Li F."/>
            <person name="Fraser F."/>
            <person name="Conant G."/>
            <person name="Lassalle G."/>
            <person name="King G.J."/>
            <person name="Bonnema G."/>
            <person name="Tang H."/>
            <person name="Wang H."/>
            <person name="Belcram H."/>
            <person name="Zhou H."/>
            <person name="Hirakawa H."/>
            <person name="Abe H."/>
            <person name="Guo H."/>
            <person name="Wang H."/>
            <person name="Jin H."/>
            <person name="Parkin I.A."/>
            <person name="Batley J."/>
            <person name="Kim J.S."/>
            <person name="Just J."/>
            <person name="Li J."/>
            <person name="Xu J."/>
            <person name="Deng J."/>
            <person name="Kim J.A."/>
            <person name="Li J."/>
            <person name="Yu J."/>
            <person name="Meng J."/>
            <person name="Wang J."/>
            <person name="Min J."/>
            <person name="Poulain J."/>
            <person name="Wang J."/>
            <person name="Hatakeyama K."/>
            <person name="Wu K."/>
            <person name="Wang L."/>
            <person name="Fang L."/>
            <person name="Trick M."/>
            <person name="Links M.G."/>
            <person name="Zhao M."/>
            <person name="Jin M."/>
            <person name="Ramchiary N."/>
            <person name="Drou N."/>
            <person name="Berkman P.J."/>
            <person name="Cai Q."/>
            <person name="Huang Q."/>
            <person name="Li R."/>
            <person name="Tabata S."/>
            <person name="Cheng S."/>
            <person name="Zhang S."/>
            <person name="Zhang S."/>
            <person name="Huang S."/>
            <person name="Sato S."/>
            <person name="Sun S."/>
            <person name="Kwon S.J."/>
            <person name="Choi S.R."/>
            <person name="Lee T.H."/>
            <person name="Fan W."/>
            <person name="Zhao X."/>
            <person name="Tan X."/>
            <person name="Xu X."/>
            <person name="Wang Y."/>
            <person name="Qiu Y."/>
            <person name="Yin Y."/>
            <person name="Li Y."/>
            <person name="Du Y."/>
            <person name="Liao Y."/>
            <person name="Lim Y."/>
            <person name="Narusaka Y."/>
            <person name="Wang Y."/>
            <person name="Wang Z."/>
            <person name="Li Z."/>
            <person name="Wang Z."/>
            <person name="Xiong Z."/>
            <person name="Zhang Z."/>
        </authorList>
    </citation>
    <scope>NUCLEOTIDE SEQUENCE [LARGE SCALE GENOMIC DNA]</scope>
    <source>
        <strain evidence="3 4">cv. Chiifu-401-42</strain>
    </source>
</reference>
<dbReference type="Gramene" id="Bra015672.1">
    <property type="protein sequence ID" value="Bra015672.1-P"/>
    <property type="gene ID" value="Bra015672"/>
</dbReference>
<feature type="signal peptide" evidence="2">
    <location>
        <begin position="1"/>
        <end position="28"/>
    </location>
</feature>
<organism evidence="3 4">
    <name type="scientific">Brassica campestris</name>
    <name type="common">Field mustard</name>
    <dbReference type="NCBI Taxonomy" id="3711"/>
    <lineage>
        <taxon>Eukaryota</taxon>
        <taxon>Viridiplantae</taxon>
        <taxon>Streptophyta</taxon>
        <taxon>Embryophyta</taxon>
        <taxon>Tracheophyta</taxon>
        <taxon>Spermatophyta</taxon>
        <taxon>Magnoliopsida</taxon>
        <taxon>eudicotyledons</taxon>
        <taxon>Gunneridae</taxon>
        <taxon>Pentapetalae</taxon>
        <taxon>rosids</taxon>
        <taxon>malvids</taxon>
        <taxon>Brassicales</taxon>
        <taxon>Brassicaceae</taxon>
        <taxon>Brassiceae</taxon>
        <taxon>Brassica</taxon>
    </lineage>
</organism>
<dbReference type="OMA" id="GQRNHAK"/>
<evidence type="ECO:0000313" key="4">
    <source>
        <dbReference type="Proteomes" id="UP000011750"/>
    </source>
</evidence>
<proteinExistence type="predicted"/>
<dbReference type="eggNOG" id="KOG1987">
    <property type="taxonomic scope" value="Eukaryota"/>
</dbReference>
<evidence type="ECO:0000256" key="2">
    <source>
        <dbReference type="SAM" id="SignalP"/>
    </source>
</evidence>
<keyword evidence="4" id="KW-1185">Reference proteome</keyword>